<accession>A0A0A9FAY6</accession>
<dbReference type="AlphaFoldDB" id="A0A0A9FAY6"/>
<name>A0A0A9FAY6_ARUDO</name>
<sequence length="70" mass="8378">MFTESLVLAYHILHSGKKEASDENVHRVSRPSISYTPFGQRKRKAYEWITVLFYMFRKRNLVNARTTDVW</sequence>
<reference evidence="1" key="1">
    <citation type="submission" date="2014-09" db="EMBL/GenBank/DDBJ databases">
        <authorList>
            <person name="Magalhaes I.L.F."/>
            <person name="Oliveira U."/>
            <person name="Santos F.R."/>
            <person name="Vidigal T.H.D.A."/>
            <person name="Brescovit A.D."/>
            <person name="Santos A.J."/>
        </authorList>
    </citation>
    <scope>NUCLEOTIDE SEQUENCE</scope>
    <source>
        <tissue evidence="1">Shoot tissue taken approximately 20 cm above the soil surface</tissue>
    </source>
</reference>
<reference evidence="1" key="2">
    <citation type="journal article" date="2015" name="Data Brief">
        <title>Shoot transcriptome of the giant reed, Arundo donax.</title>
        <authorList>
            <person name="Barrero R.A."/>
            <person name="Guerrero F.D."/>
            <person name="Moolhuijzen P."/>
            <person name="Goolsby J.A."/>
            <person name="Tidwell J."/>
            <person name="Bellgard S.E."/>
            <person name="Bellgard M.I."/>
        </authorList>
    </citation>
    <scope>NUCLEOTIDE SEQUENCE</scope>
    <source>
        <tissue evidence="1">Shoot tissue taken approximately 20 cm above the soil surface</tissue>
    </source>
</reference>
<dbReference type="EMBL" id="GBRH01190585">
    <property type="protein sequence ID" value="JAE07311.1"/>
    <property type="molecule type" value="Transcribed_RNA"/>
</dbReference>
<organism evidence="1">
    <name type="scientific">Arundo donax</name>
    <name type="common">Giant reed</name>
    <name type="synonym">Donax arundinaceus</name>
    <dbReference type="NCBI Taxonomy" id="35708"/>
    <lineage>
        <taxon>Eukaryota</taxon>
        <taxon>Viridiplantae</taxon>
        <taxon>Streptophyta</taxon>
        <taxon>Embryophyta</taxon>
        <taxon>Tracheophyta</taxon>
        <taxon>Spermatophyta</taxon>
        <taxon>Magnoliopsida</taxon>
        <taxon>Liliopsida</taxon>
        <taxon>Poales</taxon>
        <taxon>Poaceae</taxon>
        <taxon>PACMAD clade</taxon>
        <taxon>Arundinoideae</taxon>
        <taxon>Arundineae</taxon>
        <taxon>Arundo</taxon>
    </lineage>
</organism>
<proteinExistence type="predicted"/>
<protein>
    <submittedName>
        <fullName evidence="1">Uncharacterized protein</fullName>
    </submittedName>
</protein>
<evidence type="ECO:0000313" key="1">
    <source>
        <dbReference type="EMBL" id="JAE07311.1"/>
    </source>
</evidence>